<dbReference type="Proteomes" id="UP000231567">
    <property type="component" value="Unassembled WGS sequence"/>
</dbReference>
<feature type="binding site" evidence="12">
    <location>
        <position position="82"/>
    </location>
    <ligand>
        <name>Zn(2+)</name>
        <dbReference type="ChEBI" id="CHEBI:29105"/>
        <label>1</label>
        <note>catalytic</note>
    </ligand>
</feature>
<proteinExistence type="inferred from homology"/>
<dbReference type="PIRSF" id="PIRSF004803">
    <property type="entry name" value="RnjA"/>
    <property type="match status" value="1"/>
</dbReference>
<keyword evidence="3 12" id="KW-0479">Metal-binding</keyword>
<name>A0A2G9YQL1_9BACT</name>
<keyword evidence="1 9" id="KW-0963">Cytoplasm</keyword>
<keyword evidence="5 9" id="KW-0378">Hydrolase</keyword>
<evidence type="ECO:0000256" key="10">
    <source>
        <dbReference type="PIRSR" id="PIRSR004803-1"/>
    </source>
</evidence>
<keyword evidence="9" id="KW-0698">rRNA processing</keyword>
<dbReference type="InterPro" id="IPR004613">
    <property type="entry name" value="RNase_J"/>
</dbReference>
<evidence type="ECO:0000256" key="1">
    <source>
        <dbReference type="ARBA" id="ARBA00022490"/>
    </source>
</evidence>
<feature type="binding site" evidence="12">
    <location>
        <position position="166"/>
    </location>
    <ligand>
        <name>Zn(2+)</name>
        <dbReference type="ChEBI" id="CHEBI:29105"/>
        <label>1</label>
        <note>catalytic</note>
    </ligand>
</feature>
<evidence type="ECO:0000256" key="9">
    <source>
        <dbReference type="HAMAP-Rule" id="MF_01491"/>
    </source>
</evidence>
<dbReference type="InterPro" id="IPR001587">
    <property type="entry name" value="RNase_J_CS"/>
</dbReference>
<dbReference type="InterPro" id="IPR041636">
    <property type="entry name" value="RNase_J_C"/>
</dbReference>
<evidence type="ECO:0000313" key="15">
    <source>
        <dbReference type="Proteomes" id="UP000231567"/>
    </source>
</evidence>
<dbReference type="SMART" id="SM00849">
    <property type="entry name" value="Lactamase_B"/>
    <property type="match status" value="1"/>
</dbReference>
<accession>A0A2G9YQL1</accession>
<evidence type="ECO:0000256" key="8">
    <source>
        <dbReference type="ARBA" id="ARBA00022884"/>
    </source>
</evidence>
<keyword evidence="12" id="KW-0106">Calcium</keyword>
<dbReference type="GO" id="GO:0004534">
    <property type="term" value="F:5'-3' RNA exonuclease activity"/>
    <property type="evidence" value="ECO:0007669"/>
    <property type="project" value="UniProtKB-UniRule"/>
</dbReference>
<dbReference type="Pfam" id="PF00753">
    <property type="entry name" value="Lactamase_B"/>
    <property type="match status" value="1"/>
</dbReference>
<dbReference type="PANTHER" id="PTHR43694">
    <property type="entry name" value="RIBONUCLEASE J"/>
    <property type="match status" value="1"/>
</dbReference>
<dbReference type="InterPro" id="IPR030854">
    <property type="entry name" value="RNase_J_bac"/>
</dbReference>
<feature type="active site" description="Proton acceptor" evidence="10">
    <location>
        <position position="371"/>
    </location>
</feature>
<dbReference type="InterPro" id="IPR011108">
    <property type="entry name" value="RMMBL"/>
</dbReference>
<reference evidence="14 15" key="1">
    <citation type="submission" date="2017-09" db="EMBL/GenBank/DDBJ databases">
        <title>Depth-based differentiation of microbial function through sediment-hosted aquifers and enrichment of novel symbionts in the deep terrestrial subsurface.</title>
        <authorList>
            <person name="Probst A.J."/>
            <person name="Ladd B."/>
            <person name="Jarett J.K."/>
            <person name="Geller-Mcgrath D.E."/>
            <person name="Sieber C.M."/>
            <person name="Emerson J.B."/>
            <person name="Anantharaman K."/>
            <person name="Thomas B.C."/>
            <person name="Malmstrom R."/>
            <person name="Stieglmeier M."/>
            <person name="Klingl A."/>
            <person name="Woyke T."/>
            <person name="Ryan C.M."/>
            <person name="Banfield J.F."/>
        </authorList>
    </citation>
    <scope>NUCLEOTIDE SEQUENCE [LARGE SCALE GENOMIC DNA]</scope>
    <source>
        <strain evidence="14">CG23_combo_of_CG06-09_8_20_14_all_40_13</strain>
    </source>
</reference>
<feature type="binding site" evidence="12">
    <location>
        <position position="81"/>
    </location>
    <ligand>
        <name>Zn(2+)</name>
        <dbReference type="ChEBI" id="CHEBI:29105"/>
        <label>1</label>
        <note>catalytic</note>
    </ligand>
</feature>
<dbReference type="GO" id="GO:0003723">
    <property type="term" value="F:RNA binding"/>
    <property type="evidence" value="ECO:0007669"/>
    <property type="project" value="UniProtKB-UniRule"/>
</dbReference>
<dbReference type="EC" id="3.1.-.-" evidence="9"/>
<evidence type="ECO:0000256" key="3">
    <source>
        <dbReference type="ARBA" id="ARBA00022723"/>
    </source>
</evidence>
<dbReference type="InterPro" id="IPR001279">
    <property type="entry name" value="Metallo-B-lactamas"/>
</dbReference>
<dbReference type="CDD" id="cd07714">
    <property type="entry name" value="RNaseJ_MBL-fold"/>
    <property type="match status" value="1"/>
</dbReference>
<feature type="binding site" evidence="9 11">
    <location>
        <begin position="367"/>
        <end position="371"/>
    </location>
    <ligand>
        <name>substrate</name>
    </ligand>
</feature>
<gene>
    <name evidence="9" type="primary">rnj</name>
    <name evidence="14" type="ORF">COX39_02590</name>
</gene>
<keyword evidence="8 9" id="KW-0694">RNA-binding</keyword>
<comment type="subcellular location">
    <subcellularLocation>
        <location evidence="9">Cytoplasm</location>
    </subcellularLocation>
</comment>
<keyword evidence="7 9" id="KW-0269">Exonuclease</keyword>
<dbReference type="EMBL" id="PCRM01000035">
    <property type="protein sequence ID" value="PIP21526.1"/>
    <property type="molecule type" value="Genomic_DNA"/>
</dbReference>
<keyword evidence="4 9" id="KW-0255">Endonuclease</keyword>
<dbReference type="Gene3D" id="3.10.20.580">
    <property type="match status" value="1"/>
</dbReference>
<dbReference type="Pfam" id="PF22505">
    <property type="entry name" value="RNase_J_b_CASP"/>
    <property type="match status" value="1"/>
</dbReference>
<dbReference type="PANTHER" id="PTHR43694:SF1">
    <property type="entry name" value="RIBONUCLEASE J"/>
    <property type="match status" value="1"/>
</dbReference>
<comment type="caution">
    <text evidence="14">The sequence shown here is derived from an EMBL/GenBank/DDBJ whole genome shotgun (WGS) entry which is preliminary data.</text>
</comment>
<feature type="binding site" evidence="12">
    <location>
        <position position="52"/>
    </location>
    <ligand>
        <name>Ca(2+)</name>
        <dbReference type="ChEBI" id="CHEBI:29108"/>
    </ligand>
</feature>
<keyword evidence="2 9" id="KW-0540">Nuclease</keyword>
<keyword evidence="6 12" id="KW-0862">Zinc</keyword>
<dbReference type="AlphaFoldDB" id="A0A2G9YQL1"/>
<dbReference type="PROSITE" id="PS01292">
    <property type="entry name" value="UPF0036"/>
    <property type="match status" value="1"/>
</dbReference>
<dbReference type="GO" id="GO:0004521">
    <property type="term" value="F:RNA endonuclease activity"/>
    <property type="evidence" value="ECO:0007669"/>
    <property type="project" value="UniProtKB-UniRule"/>
</dbReference>
<evidence type="ECO:0000256" key="2">
    <source>
        <dbReference type="ARBA" id="ARBA00022722"/>
    </source>
</evidence>
<feature type="binding site" evidence="12">
    <location>
        <position position="393"/>
    </location>
    <ligand>
        <name>Zn(2+)</name>
        <dbReference type="ChEBI" id="CHEBI:29105"/>
        <label>1</label>
        <note>catalytic</note>
    </ligand>
</feature>
<dbReference type="Gene3D" id="3.60.15.10">
    <property type="entry name" value="Ribonuclease Z/Hydroxyacylglutathione hydrolase-like"/>
    <property type="match status" value="1"/>
</dbReference>
<comment type="similarity">
    <text evidence="9">Belongs to the metallo-beta-lactamase superfamily. RNA-metabolizing metallo-beta-lactamase-like family. Bacterial RNase J subfamily.</text>
</comment>
<dbReference type="Pfam" id="PF17770">
    <property type="entry name" value="RNase_J_C"/>
    <property type="match status" value="1"/>
</dbReference>
<feature type="binding site" evidence="12">
    <location>
        <position position="144"/>
    </location>
    <ligand>
        <name>Zn(2+)</name>
        <dbReference type="ChEBI" id="CHEBI:29105"/>
        <label>1</label>
        <note>catalytic</note>
    </ligand>
</feature>
<feature type="active site" description="Proton donor" evidence="10">
    <location>
        <position position="198"/>
    </location>
</feature>
<dbReference type="GO" id="GO:0005737">
    <property type="term" value="C:cytoplasm"/>
    <property type="evidence" value="ECO:0007669"/>
    <property type="project" value="UniProtKB-SubCell"/>
</dbReference>
<dbReference type="InterPro" id="IPR042173">
    <property type="entry name" value="RNase_J_2"/>
</dbReference>
<evidence type="ECO:0000313" key="14">
    <source>
        <dbReference type="EMBL" id="PIP21526.1"/>
    </source>
</evidence>
<feature type="binding site" evidence="12">
    <location>
        <position position="77"/>
    </location>
    <ligand>
        <name>Zn(2+)</name>
        <dbReference type="ChEBI" id="CHEBI:29105"/>
        <label>1</label>
        <note>catalytic</note>
    </ligand>
</feature>
<comment type="function">
    <text evidence="9">An RNase that has 5'-3' exonuclease and possibly endonuclease activity. Involved in maturation of rRNA and in some organisms also mRNA maturation and/or decay.</text>
</comment>
<protein>
    <recommendedName>
        <fullName evidence="9">Ribonuclease J</fullName>
        <shortName evidence="9">RNase J</shortName>
        <ecNumber evidence="9">3.1.-.-</ecNumber>
    </recommendedName>
</protein>
<evidence type="ECO:0000256" key="12">
    <source>
        <dbReference type="PIRSR" id="PIRSR004803-3"/>
    </source>
</evidence>
<comment type="cofactor">
    <cofactor evidence="12">
        <name>Ca(2+)</name>
        <dbReference type="ChEBI" id="CHEBI:29108"/>
    </cofactor>
    <text evidence="12">Binds 1 Ca(2+) cation per subunit. Seen in 1 crystal structure, it is not clear if it is physiologically important.</text>
</comment>
<evidence type="ECO:0000256" key="6">
    <source>
        <dbReference type="ARBA" id="ARBA00022833"/>
    </source>
</evidence>
<dbReference type="InterPro" id="IPR055132">
    <property type="entry name" value="RNase_J_b_CASP"/>
</dbReference>
<organism evidence="14 15">
    <name type="scientific">Candidatus Nealsonbacteria bacterium CG23_combo_of_CG06-09_8_20_14_all_40_13</name>
    <dbReference type="NCBI Taxonomy" id="1974724"/>
    <lineage>
        <taxon>Bacteria</taxon>
        <taxon>Candidatus Nealsoniibacteriota</taxon>
    </lineage>
</organism>
<evidence type="ECO:0000256" key="4">
    <source>
        <dbReference type="ARBA" id="ARBA00022759"/>
    </source>
</evidence>
<evidence type="ECO:0000256" key="11">
    <source>
        <dbReference type="PIRSR" id="PIRSR004803-2"/>
    </source>
</evidence>
<dbReference type="GO" id="GO:0008270">
    <property type="term" value="F:zinc ion binding"/>
    <property type="evidence" value="ECO:0007669"/>
    <property type="project" value="InterPro"/>
</dbReference>
<dbReference type="NCBIfam" id="TIGR00649">
    <property type="entry name" value="MG423"/>
    <property type="match status" value="1"/>
</dbReference>
<feature type="domain" description="Metallo-beta-lactamase" evidence="13">
    <location>
        <begin position="24"/>
        <end position="218"/>
    </location>
</feature>
<dbReference type="Pfam" id="PF07521">
    <property type="entry name" value="RMMBL"/>
    <property type="match status" value="1"/>
</dbReference>
<dbReference type="InterPro" id="IPR036866">
    <property type="entry name" value="RibonucZ/Hydroxyglut_hydro"/>
</dbReference>
<dbReference type="HAMAP" id="MF_01491">
    <property type="entry name" value="RNase_J_bact"/>
    <property type="match status" value="1"/>
</dbReference>
<feature type="binding site" evidence="12">
    <location>
        <position position="54"/>
    </location>
    <ligand>
        <name>Ca(2+)</name>
        <dbReference type="ChEBI" id="CHEBI:29108"/>
    </ligand>
</feature>
<evidence type="ECO:0000256" key="5">
    <source>
        <dbReference type="ARBA" id="ARBA00022801"/>
    </source>
</evidence>
<dbReference type="Gene3D" id="3.40.50.10710">
    <property type="entry name" value="Metallo-hydrolase/oxidoreductase"/>
    <property type="match status" value="1"/>
</dbReference>
<dbReference type="SUPFAM" id="SSF56281">
    <property type="entry name" value="Metallo-hydrolase/oxidoreductase"/>
    <property type="match status" value="1"/>
</dbReference>
<comment type="subunit">
    <text evidence="9">Homodimer, may be a subunit of the RNA degradosome.</text>
</comment>
<feature type="binding site" evidence="12">
    <location>
        <position position="448"/>
    </location>
    <ligand>
        <name>Ca(2+)</name>
        <dbReference type="ChEBI" id="CHEBI:29108"/>
    </ligand>
</feature>
<evidence type="ECO:0000259" key="13">
    <source>
        <dbReference type="SMART" id="SM00849"/>
    </source>
</evidence>
<feature type="binding site" evidence="12">
    <location>
        <position position="79"/>
    </location>
    <ligand>
        <name>Zn(2+)</name>
        <dbReference type="ChEBI" id="CHEBI:29105"/>
        <label>2</label>
        <note>catalytic</note>
    </ligand>
</feature>
<sequence>MVTTQAGKIAKLKIIPLGGFGNYGKNMLVYECEGKILIVDCGIMFPEEEMLGIDFVIPDIRYLEENKDRILGIIFTHGHEDHIGGAPYIWPKLRVPMYATNLTAGLIEVKFKEFGIENVPISRFNPGDSLKIGPFEIESFKVTHSIPDSVGFAIHTPLGLIIHATDFKFDYTPIAGQATDMGKLALYGQKGVLALLSDSTNIEVPGYTASEMTLAATFDQIFRDAKGRIIVTSFASLINRIQQVLNSAHKYQRKVAVSGRSMENNIEIASRLGYLKIPEGTLVDLRNINRLPDNEVVILCTGSQGEEYSALVRMASGEHRQIKIKKGDSVVISASPIPGNEGAIHDVVNNLFREGATVIHGKKVDIHVSGHAGADELKLMISLTKPKFFIPLHGEYRHLVQHAQLAQKLGMPAEHTMVVEDGNIIEFYSADEAEISKSRVPSGYVLIDGLGVGDVGNIVLRDRQAMAKDGIFVVILTVDHRTGQIVTSPDIISRGFVYMRAAEDLIHGARAEIKKMFVAHNHKYPMNWEYVKKALRDEMGEYLYEKTQRRPMVIPVIIEV</sequence>
<comment type="cofactor">
    <cofactor evidence="12">
        <name>Zn(2+)</name>
        <dbReference type="ChEBI" id="CHEBI:29105"/>
    </cofactor>
    <text evidence="12">Binds 2 Zn(2+) ions per subunit. It is not clear if Zn(2+) or Mg(2+) is physiologically important.</text>
</comment>
<evidence type="ECO:0000256" key="7">
    <source>
        <dbReference type="ARBA" id="ARBA00022839"/>
    </source>
</evidence>
<dbReference type="GO" id="GO:0006364">
    <property type="term" value="P:rRNA processing"/>
    <property type="evidence" value="ECO:0007669"/>
    <property type="project" value="UniProtKB-UniRule"/>
</dbReference>